<keyword evidence="4" id="KW-0456">Lyase</keyword>
<keyword evidence="3" id="KW-0413">Isomerase</keyword>
<dbReference type="InterPro" id="IPR029045">
    <property type="entry name" value="ClpP/crotonase-like_dom_sf"/>
</dbReference>
<dbReference type="CDD" id="cd06558">
    <property type="entry name" value="crotonase-like"/>
    <property type="match status" value="1"/>
</dbReference>
<dbReference type="Proteomes" id="UP000439113">
    <property type="component" value="Unassembled WGS sequence"/>
</dbReference>
<dbReference type="PANTHER" id="PTHR43684:SF1">
    <property type="entry name" value="ENOYL-COA DELTA ISOMERASE 2"/>
    <property type="match status" value="1"/>
</dbReference>
<dbReference type="InterPro" id="IPR001753">
    <property type="entry name" value="Enoyl-CoA_hydra/iso"/>
</dbReference>
<dbReference type="GO" id="GO:0004300">
    <property type="term" value="F:enoyl-CoA hydratase activity"/>
    <property type="evidence" value="ECO:0007669"/>
    <property type="project" value="UniProtKB-EC"/>
</dbReference>
<name>A0A6N8DNH4_RHOAC</name>
<evidence type="ECO:0000313" key="4">
    <source>
        <dbReference type="EMBL" id="MTV31957.1"/>
    </source>
</evidence>
<dbReference type="SUPFAM" id="SSF52096">
    <property type="entry name" value="ClpP/crotonase"/>
    <property type="match status" value="1"/>
</dbReference>
<dbReference type="AlphaFoldDB" id="A0A6N8DNH4"/>
<dbReference type="PANTHER" id="PTHR43684">
    <property type="match status" value="1"/>
</dbReference>
<dbReference type="RefSeq" id="WP_155446650.1">
    <property type="nucleotide sequence ID" value="NZ_JAOQNR010000013.1"/>
</dbReference>
<dbReference type="GO" id="GO:0004165">
    <property type="term" value="F:delta(3)-delta(2)-enoyl-CoA isomerase activity"/>
    <property type="evidence" value="ECO:0007669"/>
    <property type="project" value="UniProtKB-ARBA"/>
</dbReference>
<sequence>MDIETTVADGVLEFTLNRPAKKNALTEAMYLAMLEGFAKAEADDSIGAVLIRAKGDVFSAGNDIGDFISAVQKGHGLAAADFVRKLASFPKPLVAAVNGLAVGVGCTLLLHCDLVYASEAARFSLPFVDLGLPPEAGSSLLLPRRIGMARASAMLLLAETMDAREAKEAGLVNGVVADDELAGVAREKARRLASKPRAALMESRRLLRGDASEISARMEEEFKSFVAALRSPQTQAVFAAFLAKSKQESQ</sequence>
<reference evidence="4 5" key="1">
    <citation type="submission" date="2019-11" db="EMBL/GenBank/DDBJ databases">
        <title>Whole-genome sequence of a Rhodoblastus acidophilus DSM 142.</title>
        <authorList>
            <person name="Kyndt J.A."/>
            <person name="Meyer T.E."/>
        </authorList>
    </citation>
    <scope>NUCLEOTIDE SEQUENCE [LARGE SCALE GENOMIC DNA]</scope>
    <source>
        <strain evidence="4 5">DSM 142</strain>
    </source>
</reference>
<dbReference type="EMBL" id="WNKS01000012">
    <property type="protein sequence ID" value="MTV31957.1"/>
    <property type="molecule type" value="Genomic_DNA"/>
</dbReference>
<evidence type="ECO:0000313" key="5">
    <source>
        <dbReference type="Proteomes" id="UP000439113"/>
    </source>
</evidence>
<comment type="subcellular location">
    <subcellularLocation>
        <location evidence="1">Peroxisome</location>
    </subcellularLocation>
</comment>
<accession>A0A6N8DNH4</accession>
<dbReference type="EC" id="4.2.1.17" evidence="4"/>
<organism evidence="4 5">
    <name type="scientific">Rhodoblastus acidophilus</name>
    <name type="common">Rhodopseudomonas acidophila</name>
    <dbReference type="NCBI Taxonomy" id="1074"/>
    <lineage>
        <taxon>Bacteria</taxon>
        <taxon>Pseudomonadati</taxon>
        <taxon>Pseudomonadota</taxon>
        <taxon>Alphaproteobacteria</taxon>
        <taxon>Hyphomicrobiales</taxon>
        <taxon>Rhodoblastaceae</taxon>
        <taxon>Rhodoblastus</taxon>
    </lineage>
</organism>
<comment type="caution">
    <text evidence="4">The sequence shown here is derived from an EMBL/GenBank/DDBJ whole genome shotgun (WGS) entry which is preliminary data.</text>
</comment>
<evidence type="ECO:0000256" key="3">
    <source>
        <dbReference type="ARBA" id="ARBA00023235"/>
    </source>
</evidence>
<proteinExistence type="predicted"/>
<protein>
    <submittedName>
        <fullName evidence="4">Enoyl-CoA hydratase</fullName>
        <ecNumber evidence="4">4.2.1.17</ecNumber>
    </submittedName>
</protein>
<evidence type="ECO:0000256" key="2">
    <source>
        <dbReference type="ARBA" id="ARBA00023140"/>
    </source>
</evidence>
<keyword evidence="2" id="KW-0576">Peroxisome</keyword>
<dbReference type="OrthoDB" id="9797151at2"/>
<dbReference type="InterPro" id="IPR051053">
    <property type="entry name" value="ECH/Chromodomain_protein"/>
</dbReference>
<dbReference type="Gene3D" id="3.90.226.10">
    <property type="entry name" value="2-enoyl-CoA Hydratase, Chain A, domain 1"/>
    <property type="match status" value="1"/>
</dbReference>
<dbReference type="Pfam" id="PF00378">
    <property type="entry name" value="ECH_1"/>
    <property type="match status" value="1"/>
</dbReference>
<evidence type="ECO:0000256" key="1">
    <source>
        <dbReference type="ARBA" id="ARBA00004275"/>
    </source>
</evidence>
<gene>
    <name evidence="4" type="ORF">GJ654_13270</name>
</gene>